<feature type="region of interest" description="Disordered" evidence="1">
    <location>
        <begin position="62"/>
        <end position="81"/>
    </location>
</feature>
<dbReference type="Pfam" id="PF25597">
    <property type="entry name" value="SH3_retrovirus"/>
    <property type="match status" value="1"/>
</dbReference>
<feature type="region of interest" description="Disordered" evidence="1">
    <location>
        <begin position="100"/>
        <end position="145"/>
    </location>
</feature>
<evidence type="ECO:0000313" key="4">
    <source>
        <dbReference type="Proteomes" id="UP001157418"/>
    </source>
</evidence>
<feature type="domain" description="Retroviral polymerase SH3-like" evidence="2">
    <location>
        <begin position="7"/>
        <end position="46"/>
    </location>
</feature>
<reference evidence="3 4" key="1">
    <citation type="submission" date="2022-01" db="EMBL/GenBank/DDBJ databases">
        <authorList>
            <person name="Xiong W."/>
            <person name="Schranz E."/>
        </authorList>
    </citation>
    <scope>NUCLEOTIDE SEQUENCE [LARGE SCALE GENOMIC DNA]</scope>
</reference>
<feature type="compositionally biased region" description="Polar residues" evidence="1">
    <location>
        <begin position="63"/>
        <end position="78"/>
    </location>
</feature>
<dbReference type="Proteomes" id="UP001157418">
    <property type="component" value="Unassembled WGS sequence"/>
</dbReference>
<organism evidence="3 4">
    <name type="scientific">Lactuca virosa</name>
    <dbReference type="NCBI Taxonomy" id="75947"/>
    <lineage>
        <taxon>Eukaryota</taxon>
        <taxon>Viridiplantae</taxon>
        <taxon>Streptophyta</taxon>
        <taxon>Embryophyta</taxon>
        <taxon>Tracheophyta</taxon>
        <taxon>Spermatophyta</taxon>
        <taxon>Magnoliopsida</taxon>
        <taxon>eudicotyledons</taxon>
        <taxon>Gunneridae</taxon>
        <taxon>Pentapetalae</taxon>
        <taxon>asterids</taxon>
        <taxon>campanulids</taxon>
        <taxon>Asterales</taxon>
        <taxon>Asteraceae</taxon>
        <taxon>Cichorioideae</taxon>
        <taxon>Cichorieae</taxon>
        <taxon>Lactucinae</taxon>
        <taxon>Lactuca</taxon>
    </lineage>
</organism>
<protein>
    <recommendedName>
        <fullName evidence="2">Retroviral polymerase SH3-like domain-containing protein</fullName>
    </recommendedName>
</protein>
<keyword evidence="4" id="KW-1185">Reference proteome</keyword>
<name>A0AAU9LK78_9ASTR</name>
<evidence type="ECO:0000259" key="2">
    <source>
        <dbReference type="Pfam" id="PF25597"/>
    </source>
</evidence>
<accession>A0AAU9LK78</accession>
<sequence>MSCFPLFIRYSTRYKGYCCLDPTTNRIYTTRHAQFDEHIFPFADSSSSSDLNLLAFTSFDEPLSSSPTQPQSDNSSPYEDSPMTLHHYCSLCPPVAPSPVAETAATDASSMMPESSMFDSSTPQPTPFRSSTPSQPIVPSTHPMITRVPSSRNALKILMTALLTRFRQPPHF</sequence>
<feature type="compositionally biased region" description="Polar residues" evidence="1">
    <location>
        <begin position="106"/>
        <end position="138"/>
    </location>
</feature>
<proteinExistence type="predicted"/>
<comment type="caution">
    <text evidence="3">The sequence shown here is derived from an EMBL/GenBank/DDBJ whole genome shotgun (WGS) entry which is preliminary data.</text>
</comment>
<evidence type="ECO:0000313" key="3">
    <source>
        <dbReference type="EMBL" id="CAH1413972.1"/>
    </source>
</evidence>
<dbReference type="EMBL" id="CAKMRJ010000001">
    <property type="protein sequence ID" value="CAH1413972.1"/>
    <property type="molecule type" value="Genomic_DNA"/>
</dbReference>
<gene>
    <name evidence="3" type="ORF">LVIROSA_LOCUS1910</name>
</gene>
<dbReference type="InterPro" id="IPR057670">
    <property type="entry name" value="SH3_retrovirus"/>
</dbReference>
<evidence type="ECO:0000256" key="1">
    <source>
        <dbReference type="SAM" id="MobiDB-lite"/>
    </source>
</evidence>
<dbReference type="AlphaFoldDB" id="A0AAU9LK78"/>